<reference evidence="1 2" key="1">
    <citation type="submission" date="2019-05" db="EMBL/GenBank/DDBJ databases">
        <title>Pseudorhodobacter turbinis sp. nov., isolated from the gut of the Korean turban shell.</title>
        <authorList>
            <person name="Jeong Y.-S."/>
            <person name="Kang W.-R."/>
            <person name="Bae J.-W."/>
        </authorList>
    </citation>
    <scope>NUCLEOTIDE SEQUENCE [LARGE SCALE GENOMIC DNA]</scope>
    <source>
        <strain evidence="1 2">S12M18</strain>
        <plasmid evidence="1 2">unnamed1</plasmid>
    </source>
</reference>
<geneLocation type="plasmid" evidence="1 2">
    <name>unnamed1</name>
</geneLocation>
<dbReference type="AlphaFoldDB" id="A0A4P8EKJ4"/>
<dbReference type="RefSeq" id="WP_137195340.1">
    <property type="nucleotide sequence ID" value="NZ_CP039965.1"/>
</dbReference>
<dbReference type="KEGG" id="pseb:EOK75_17715"/>
<accession>A0A4P8EKJ4</accession>
<evidence type="ECO:0000313" key="2">
    <source>
        <dbReference type="Proteomes" id="UP000298631"/>
    </source>
</evidence>
<name>A0A4P8EKJ4_9RHOB</name>
<dbReference type="Proteomes" id="UP000298631">
    <property type="component" value="Plasmid unnamed1"/>
</dbReference>
<evidence type="ECO:0000313" key="1">
    <source>
        <dbReference type="EMBL" id="QCO57546.1"/>
    </source>
</evidence>
<gene>
    <name evidence="1" type="ORF">EOK75_17715</name>
</gene>
<dbReference type="OrthoDB" id="7658488at2"/>
<keyword evidence="2" id="KW-1185">Reference proteome</keyword>
<protein>
    <submittedName>
        <fullName evidence="1">Uncharacterized protein</fullName>
    </submittedName>
</protein>
<dbReference type="EMBL" id="CP039965">
    <property type="protein sequence ID" value="QCO57546.1"/>
    <property type="molecule type" value="Genomic_DNA"/>
</dbReference>
<sequence length="116" mass="13026">MLEFLPQEIRDGLMAAQKRDQKRRSRLRVHVGDEVIPVLRMWENGLALDADSTINLRGLIDIYDGANHISQCLVIASTTEDGELICDFKRCSHVAQKAALDFVQDETAPVGYLSKN</sequence>
<proteinExistence type="predicted"/>
<organism evidence="1 2">
    <name type="scientific">Pseudorhodobacter turbinis</name>
    <dbReference type="NCBI Taxonomy" id="2500533"/>
    <lineage>
        <taxon>Bacteria</taxon>
        <taxon>Pseudomonadati</taxon>
        <taxon>Pseudomonadota</taxon>
        <taxon>Alphaproteobacteria</taxon>
        <taxon>Rhodobacterales</taxon>
        <taxon>Paracoccaceae</taxon>
        <taxon>Pseudorhodobacter</taxon>
    </lineage>
</organism>
<keyword evidence="1" id="KW-0614">Plasmid</keyword>